<sequence length="130" mass="13878">MTIDTTTAVAPAPEPEPIVEATPEPVAAPYIVSCNPGGLGPIETHWSDGTVTGYSDYCQAEHDQVLRAEIEANTPACDGTVCRYPSGATVPDNRSTATVKKPSPWVQGQIDWQNCIEAGNTQEYCRATLN</sequence>
<reference evidence="2" key="1">
    <citation type="journal article" date="2019" name="Int. J. Syst. Evol. Microbiol.">
        <title>The Global Catalogue of Microorganisms (GCM) 10K type strain sequencing project: providing services to taxonomists for standard genome sequencing and annotation.</title>
        <authorList>
            <consortium name="The Broad Institute Genomics Platform"/>
            <consortium name="The Broad Institute Genome Sequencing Center for Infectious Disease"/>
            <person name="Wu L."/>
            <person name="Ma J."/>
        </authorList>
    </citation>
    <scope>NUCLEOTIDE SEQUENCE [LARGE SCALE GENOMIC DNA]</scope>
    <source>
        <strain evidence="2">ICMP 19430</strain>
    </source>
</reference>
<dbReference type="RefSeq" id="WP_378406973.1">
    <property type="nucleotide sequence ID" value="NZ_JBHTCS010000021.1"/>
</dbReference>
<evidence type="ECO:0000313" key="1">
    <source>
        <dbReference type="EMBL" id="MFC7449706.1"/>
    </source>
</evidence>
<proteinExistence type="predicted"/>
<gene>
    <name evidence="1" type="ORF">ACFQS9_17560</name>
</gene>
<accession>A0ABW2S1S4</accession>
<keyword evidence="2" id="KW-1185">Reference proteome</keyword>
<name>A0ABW2S1S4_9NOCA</name>
<protein>
    <submittedName>
        <fullName evidence="1">Uncharacterized protein</fullName>
    </submittedName>
</protein>
<dbReference type="EMBL" id="JBHTCS010000021">
    <property type="protein sequence ID" value="MFC7449706.1"/>
    <property type="molecule type" value="Genomic_DNA"/>
</dbReference>
<dbReference type="Proteomes" id="UP001596484">
    <property type="component" value="Unassembled WGS sequence"/>
</dbReference>
<comment type="caution">
    <text evidence="1">The sequence shown here is derived from an EMBL/GenBank/DDBJ whole genome shotgun (WGS) entry which is preliminary data.</text>
</comment>
<organism evidence="1 2">
    <name type="scientific">Rhodococcus daqingensis</name>
    <dbReference type="NCBI Taxonomy" id="2479363"/>
    <lineage>
        <taxon>Bacteria</taxon>
        <taxon>Bacillati</taxon>
        <taxon>Actinomycetota</taxon>
        <taxon>Actinomycetes</taxon>
        <taxon>Mycobacteriales</taxon>
        <taxon>Nocardiaceae</taxon>
        <taxon>Rhodococcus</taxon>
    </lineage>
</organism>
<evidence type="ECO:0000313" key="2">
    <source>
        <dbReference type="Proteomes" id="UP001596484"/>
    </source>
</evidence>